<proteinExistence type="predicted"/>
<protein>
    <submittedName>
        <fullName evidence="1">Uncharacterized protein</fullName>
    </submittedName>
</protein>
<name>A0A8S1HBQ2_9PELO</name>
<evidence type="ECO:0000313" key="1">
    <source>
        <dbReference type="EMBL" id="CAD6192727.1"/>
    </source>
</evidence>
<gene>
    <name evidence="1" type="ORF">CAUJ_LOCUS8646</name>
</gene>
<organism evidence="1 2">
    <name type="scientific">Caenorhabditis auriculariae</name>
    <dbReference type="NCBI Taxonomy" id="2777116"/>
    <lineage>
        <taxon>Eukaryota</taxon>
        <taxon>Metazoa</taxon>
        <taxon>Ecdysozoa</taxon>
        <taxon>Nematoda</taxon>
        <taxon>Chromadorea</taxon>
        <taxon>Rhabditida</taxon>
        <taxon>Rhabditina</taxon>
        <taxon>Rhabditomorpha</taxon>
        <taxon>Rhabditoidea</taxon>
        <taxon>Rhabditidae</taxon>
        <taxon>Peloderinae</taxon>
        <taxon>Caenorhabditis</taxon>
    </lineage>
</organism>
<sequence length="346" mass="39487">MDPADILVELQKIETLEAFELNDCVIEAIENSGEDIDIRICERLACLIMQDSSFGISKVLEEPLRKALELINNRCLEIVRGKKCVGIGNEWFGGRTKNGSGKDRTLERAICGAVISDCLLGASSSYRSIEHNFGTSSEIAQALLNNDERCLMTLCALLKMIDRIDPIVKFDPCCLFLHVMVHIKFDYEVILDWLSSELVATSLFFRVLKSQSQENYRQRWLEAAQRVDRYYSKRPKLPSEPKTNYEWKECPEARRSSPKVVLRITQLEGDVQVTKEFTFFGEMPRKCVVETDSEGDLHAEEVWVQWRVTVATLHNRLERLLRAKLVGAHLEPICRAAVNFLIVQGS</sequence>
<reference evidence="1" key="1">
    <citation type="submission" date="2020-10" db="EMBL/GenBank/DDBJ databases">
        <authorList>
            <person name="Kikuchi T."/>
        </authorList>
    </citation>
    <scope>NUCLEOTIDE SEQUENCE</scope>
    <source>
        <strain evidence="1">NKZ352</strain>
    </source>
</reference>
<evidence type="ECO:0000313" key="2">
    <source>
        <dbReference type="Proteomes" id="UP000835052"/>
    </source>
</evidence>
<keyword evidence="2" id="KW-1185">Reference proteome</keyword>
<comment type="caution">
    <text evidence="1">The sequence shown here is derived from an EMBL/GenBank/DDBJ whole genome shotgun (WGS) entry which is preliminary data.</text>
</comment>
<accession>A0A8S1HBQ2</accession>
<dbReference type="AlphaFoldDB" id="A0A8S1HBQ2"/>
<dbReference type="OrthoDB" id="5849727at2759"/>
<dbReference type="EMBL" id="CAJGYM010000029">
    <property type="protein sequence ID" value="CAD6192727.1"/>
    <property type="molecule type" value="Genomic_DNA"/>
</dbReference>
<dbReference type="Proteomes" id="UP000835052">
    <property type="component" value="Unassembled WGS sequence"/>
</dbReference>